<feature type="compositionally biased region" description="Gly residues" evidence="2">
    <location>
        <begin position="191"/>
        <end position="207"/>
    </location>
</feature>
<feature type="compositionally biased region" description="Polar residues" evidence="2">
    <location>
        <begin position="178"/>
        <end position="187"/>
    </location>
</feature>
<comment type="caution">
    <text evidence="3">The sequence shown here is derived from an EMBL/GenBank/DDBJ whole genome shotgun (WGS) entry which is preliminary data.</text>
</comment>
<feature type="region of interest" description="Disordered" evidence="2">
    <location>
        <begin position="163"/>
        <end position="268"/>
    </location>
</feature>
<dbReference type="SUPFAM" id="SSF140453">
    <property type="entry name" value="EsxAB dimer-like"/>
    <property type="match status" value="1"/>
</dbReference>
<proteinExistence type="predicted"/>
<feature type="coiled-coil region" evidence="1">
    <location>
        <begin position="125"/>
        <end position="152"/>
    </location>
</feature>
<dbReference type="Proteomes" id="UP000186919">
    <property type="component" value="Unassembled WGS sequence"/>
</dbReference>
<evidence type="ECO:0008006" key="5">
    <source>
        <dbReference type="Google" id="ProtNLM"/>
    </source>
</evidence>
<feature type="region of interest" description="Disordered" evidence="2">
    <location>
        <begin position="344"/>
        <end position="365"/>
    </location>
</feature>
<gene>
    <name evidence="3" type="ORF">AWB85_16215</name>
</gene>
<dbReference type="EMBL" id="LQYE01000032">
    <property type="protein sequence ID" value="OAT66294.1"/>
    <property type="molecule type" value="Genomic_DNA"/>
</dbReference>
<evidence type="ECO:0000313" key="3">
    <source>
        <dbReference type="EMBL" id="OAT66294.1"/>
    </source>
</evidence>
<evidence type="ECO:0000313" key="4">
    <source>
        <dbReference type="Proteomes" id="UP000186919"/>
    </source>
</evidence>
<accession>A0A179V3L3</accession>
<dbReference type="Gene3D" id="1.10.287.1060">
    <property type="entry name" value="ESAT-6-like"/>
    <property type="match status" value="1"/>
</dbReference>
<evidence type="ECO:0000256" key="1">
    <source>
        <dbReference type="SAM" id="Coils"/>
    </source>
</evidence>
<dbReference type="AlphaFoldDB" id="A0A179V3L3"/>
<dbReference type="RefSeq" id="WP_064633184.1">
    <property type="nucleotide sequence ID" value="NZ_LQYE01000032.1"/>
</dbReference>
<reference evidence="3 4" key="1">
    <citation type="submission" date="2016-01" db="EMBL/GenBank/DDBJ databases">
        <title>Mycobacterium immunogenum strain CD11_6 genome sequencing and assembly.</title>
        <authorList>
            <person name="Kaur G."/>
            <person name="Nair G.R."/>
            <person name="Mayilraj S."/>
        </authorList>
    </citation>
    <scope>NUCLEOTIDE SEQUENCE [LARGE SCALE GENOMIC DNA]</scope>
    <source>
        <strain evidence="3 4">CD11-6</strain>
    </source>
</reference>
<feature type="compositionally biased region" description="Gly residues" evidence="2">
    <location>
        <begin position="225"/>
        <end position="268"/>
    </location>
</feature>
<dbReference type="InterPro" id="IPR036689">
    <property type="entry name" value="ESAT-6-like_sf"/>
</dbReference>
<keyword evidence="1" id="KW-0175">Coiled coil</keyword>
<organism evidence="3 4">
    <name type="scientific">Mycobacteroides immunogenum</name>
    <dbReference type="NCBI Taxonomy" id="83262"/>
    <lineage>
        <taxon>Bacteria</taxon>
        <taxon>Bacillati</taxon>
        <taxon>Actinomycetota</taxon>
        <taxon>Actinomycetes</taxon>
        <taxon>Mycobacteriales</taxon>
        <taxon>Mycobacteriaceae</taxon>
        <taxon>Mycobacteroides</taxon>
    </lineage>
</organism>
<evidence type="ECO:0000256" key="2">
    <source>
        <dbReference type="SAM" id="MobiDB-lite"/>
    </source>
</evidence>
<feature type="compositionally biased region" description="Gly residues" evidence="2">
    <location>
        <begin position="344"/>
        <end position="357"/>
    </location>
</feature>
<name>A0A179V3L3_9MYCO</name>
<protein>
    <recommendedName>
        <fullName evidence="5">WXG100 family type VII secretion target</fullName>
    </recommendedName>
</protein>
<sequence length="421" mass="41928">MGKQVTPEHWVGESHKKIYGTSSQFNSGKVTGTQQEINGYADKLHEAMTVAGQQIQRIVGTRWRGQTAEAVQTTYSDFFQGAEDSVAAIRKLADALGPVGHAMDAAKSSIEPPMSQDELSKRMQNAKTDADMQALTNELNAKQEHARQQMTELFSQPAVEAGNGVQDVHNPQDRSPWGGTTPNSYRPSGNENGGGGGTGTGGTGGKPGNTDGAGDTKPAFDRGMGDGQSAGQGQGSGQGAGSGSGGGQGAGSGSGGGPNAGSGSGSGLGAGSGGYSPAIGSTTAAGYSPSTTGTGAGAGLGAGMGGLRSGLGAGGLPGGAAGGGTNPAGIGGAGARGGMMPMGMMGGAGAHGRGGQGGEDDEHETPDYLISLDNGNELFGELPKASPGVIGDWTEHEEVEKKAREAEIRRYKAMGWNVKFD</sequence>